<feature type="chain" id="PRO_5035482108" evidence="1">
    <location>
        <begin position="25"/>
        <end position="82"/>
    </location>
</feature>
<evidence type="ECO:0000256" key="1">
    <source>
        <dbReference type="SAM" id="SignalP"/>
    </source>
</evidence>
<evidence type="ECO:0000313" key="2">
    <source>
        <dbReference type="EMBL" id="CAH0730812.1"/>
    </source>
</evidence>
<organism evidence="2 3">
    <name type="scientific">Brenthis ino</name>
    <name type="common">lesser marbled fritillary</name>
    <dbReference type="NCBI Taxonomy" id="405034"/>
    <lineage>
        <taxon>Eukaryota</taxon>
        <taxon>Metazoa</taxon>
        <taxon>Ecdysozoa</taxon>
        <taxon>Arthropoda</taxon>
        <taxon>Hexapoda</taxon>
        <taxon>Insecta</taxon>
        <taxon>Pterygota</taxon>
        <taxon>Neoptera</taxon>
        <taxon>Endopterygota</taxon>
        <taxon>Lepidoptera</taxon>
        <taxon>Glossata</taxon>
        <taxon>Ditrysia</taxon>
        <taxon>Papilionoidea</taxon>
        <taxon>Nymphalidae</taxon>
        <taxon>Heliconiinae</taxon>
        <taxon>Argynnini</taxon>
        <taxon>Brenthis</taxon>
    </lineage>
</organism>
<keyword evidence="3" id="KW-1185">Reference proteome</keyword>
<dbReference type="EMBL" id="OV170229">
    <property type="protein sequence ID" value="CAH0730812.1"/>
    <property type="molecule type" value="Genomic_DNA"/>
</dbReference>
<gene>
    <name evidence="2" type="ORF">BINO364_LOCUS15747</name>
</gene>
<feature type="signal peptide" evidence="1">
    <location>
        <begin position="1"/>
        <end position="24"/>
    </location>
</feature>
<sequence>MKALLHAAAVILLLLLFRPKCMLAAVCYKKTNMDHFKDGNIEDAPLPYINTCNQHLYYVPPKYKKDPEIDVDNEQIGEQPLL</sequence>
<protein>
    <submittedName>
        <fullName evidence="2">Uncharacterized protein</fullName>
    </submittedName>
</protein>
<dbReference type="AlphaFoldDB" id="A0A8J9WA69"/>
<reference evidence="2" key="1">
    <citation type="submission" date="2021-12" db="EMBL/GenBank/DDBJ databases">
        <authorList>
            <person name="Martin H S."/>
        </authorList>
    </citation>
    <scope>NUCLEOTIDE SEQUENCE</scope>
</reference>
<name>A0A8J9WA69_9NEOP</name>
<proteinExistence type="predicted"/>
<keyword evidence="1" id="KW-0732">Signal</keyword>
<dbReference type="Proteomes" id="UP000838878">
    <property type="component" value="Chromosome 9"/>
</dbReference>
<accession>A0A8J9WA69</accession>
<evidence type="ECO:0000313" key="3">
    <source>
        <dbReference type="Proteomes" id="UP000838878"/>
    </source>
</evidence>
<feature type="non-terminal residue" evidence="2">
    <location>
        <position position="82"/>
    </location>
</feature>
<dbReference type="OrthoDB" id="7314443at2759"/>